<keyword evidence="1" id="KW-0812">Transmembrane</keyword>
<proteinExistence type="predicted"/>
<accession>A0AA39Z3G5</accession>
<evidence type="ECO:0000256" key="1">
    <source>
        <dbReference type="SAM" id="Phobius"/>
    </source>
</evidence>
<keyword evidence="1" id="KW-0472">Membrane</keyword>
<dbReference type="EMBL" id="JAULSY010000132">
    <property type="protein sequence ID" value="KAK0663404.1"/>
    <property type="molecule type" value="Genomic_DNA"/>
</dbReference>
<feature type="transmembrane region" description="Helical" evidence="1">
    <location>
        <begin position="18"/>
        <end position="37"/>
    </location>
</feature>
<feature type="transmembrane region" description="Helical" evidence="1">
    <location>
        <begin position="57"/>
        <end position="76"/>
    </location>
</feature>
<keyword evidence="3" id="KW-1185">Reference proteome</keyword>
<reference evidence="2" key="1">
    <citation type="submission" date="2023-06" db="EMBL/GenBank/DDBJ databases">
        <title>Genome-scale phylogeny and comparative genomics of the fungal order Sordariales.</title>
        <authorList>
            <consortium name="Lawrence Berkeley National Laboratory"/>
            <person name="Hensen N."/>
            <person name="Bonometti L."/>
            <person name="Westerberg I."/>
            <person name="Brannstrom I.O."/>
            <person name="Guillou S."/>
            <person name="Cros-Aarteil S."/>
            <person name="Calhoun S."/>
            <person name="Haridas S."/>
            <person name="Kuo A."/>
            <person name="Mondo S."/>
            <person name="Pangilinan J."/>
            <person name="Riley R."/>
            <person name="Labutti K."/>
            <person name="Andreopoulos B."/>
            <person name="Lipzen A."/>
            <person name="Chen C."/>
            <person name="Yanf M."/>
            <person name="Daum C."/>
            <person name="Ng V."/>
            <person name="Clum A."/>
            <person name="Steindorff A."/>
            <person name="Ohm R."/>
            <person name="Martin F."/>
            <person name="Silar P."/>
            <person name="Natvig D."/>
            <person name="Lalanne C."/>
            <person name="Gautier V."/>
            <person name="Ament-Velasquez S.L."/>
            <person name="Kruys A."/>
            <person name="Hutchinson M.I."/>
            <person name="Powell A.J."/>
            <person name="Barry K."/>
            <person name="Miller A.N."/>
            <person name="Grigoriev I.V."/>
            <person name="Debuchy R."/>
            <person name="Gladieux P."/>
            <person name="Thoren M.H."/>
            <person name="Johannesson H."/>
        </authorList>
    </citation>
    <scope>NUCLEOTIDE SEQUENCE</scope>
    <source>
        <strain evidence="2">CBS 307.81</strain>
    </source>
</reference>
<evidence type="ECO:0000313" key="3">
    <source>
        <dbReference type="Proteomes" id="UP001174997"/>
    </source>
</evidence>
<protein>
    <submittedName>
        <fullName evidence="2">Uncharacterized protein</fullName>
    </submittedName>
</protein>
<organism evidence="2 3">
    <name type="scientific">Cercophora samala</name>
    <dbReference type="NCBI Taxonomy" id="330535"/>
    <lineage>
        <taxon>Eukaryota</taxon>
        <taxon>Fungi</taxon>
        <taxon>Dikarya</taxon>
        <taxon>Ascomycota</taxon>
        <taxon>Pezizomycotina</taxon>
        <taxon>Sordariomycetes</taxon>
        <taxon>Sordariomycetidae</taxon>
        <taxon>Sordariales</taxon>
        <taxon>Lasiosphaeriaceae</taxon>
        <taxon>Cercophora</taxon>
    </lineage>
</organism>
<name>A0AA39Z3G5_9PEZI</name>
<dbReference type="Proteomes" id="UP001174997">
    <property type="component" value="Unassembled WGS sequence"/>
</dbReference>
<sequence length="104" mass="11734">MLGNGGNNLGGLGGPRRFVFNILMFLIHCILYGWLQLPLPIPQPMHSCFQIQNSKPYITVSCAYGSFALFFSLCRARLQFPLLQSRTQAQRLEDSRRRCVGTAI</sequence>
<evidence type="ECO:0000313" key="2">
    <source>
        <dbReference type="EMBL" id="KAK0663404.1"/>
    </source>
</evidence>
<dbReference type="AlphaFoldDB" id="A0AA39Z3G5"/>
<keyword evidence="1" id="KW-1133">Transmembrane helix</keyword>
<comment type="caution">
    <text evidence="2">The sequence shown here is derived from an EMBL/GenBank/DDBJ whole genome shotgun (WGS) entry which is preliminary data.</text>
</comment>
<gene>
    <name evidence="2" type="ORF">QBC41DRAFT_329309</name>
</gene>